<feature type="region of interest" description="Disordered" evidence="1">
    <location>
        <begin position="436"/>
        <end position="455"/>
    </location>
</feature>
<comment type="caution">
    <text evidence="4">The sequence shown here is derived from an EMBL/GenBank/DDBJ whole genome shotgun (WGS) entry which is preliminary data.</text>
</comment>
<dbReference type="STRING" id="61424.A0A2T9Z203"/>
<evidence type="ECO:0000313" key="5">
    <source>
        <dbReference type="Proteomes" id="UP000245699"/>
    </source>
</evidence>
<dbReference type="InterPro" id="IPR036872">
    <property type="entry name" value="CH_dom_sf"/>
</dbReference>
<gene>
    <name evidence="4" type="ORF">BB559_001424</name>
</gene>
<dbReference type="OrthoDB" id="1594986at2759"/>
<dbReference type="Proteomes" id="UP000245699">
    <property type="component" value="Unassembled WGS sequence"/>
</dbReference>
<dbReference type="CDD" id="cd05992">
    <property type="entry name" value="PB1"/>
    <property type="match status" value="1"/>
</dbReference>
<dbReference type="GO" id="GO:0030010">
    <property type="term" value="P:establishment of cell polarity"/>
    <property type="evidence" value="ECO:0007669"/>
    <property type="project" value="TreeGrafter"/>
</dbReference>
<dbReference type="InterPro" id="IPR011993">
    <property type="entry name" value="PH-like_dom_sf"/>
</dbReference>
<feature type="domain" description="DH" evidence="2">
    <location>
        <begin position="194"/>
        <end position="368"/>
    </location>
</feature>
<evidence type="ECO:0008006" key="6">
    <source>
        <dbReference type="Google" id="ProtNLM"/>
    </source>
</evidence>
<feature type="compositionally biased region" description="Low complexity" evidence="1">
    <location>
        <begin position="542"/>
        <end position="552"/>
    </location>
</feature>
<dbReference type="InterPro" id="IPR033511">
    <property type="entry name" value="Cdc24/Scd1_PH_dom"/>
</dbReference>
<dbReference type="Pfam" id="PF00564">
    <property type="entry name" value="PB1"/>
    <property type="match status" value="1"/>
</dbReference>
<dbReference type="GO" id="GO:0005737">
    <property type="term" value="C:cytoplasm"/>
    <property type="evidence" value="ECO:0007669"/>
    <property type="project" value="TreeGrafter"/>
</dbReference>
<dbReference type="Gene3D" id="3.10.20.90">
    <property type="entry name" value="Phosphatidylinositol 3-kinase Catalytic Subunit, Chain A, domain 1"/>
    <property type="match status" value="1"/>
</dbReference>
<dbReference type="InterPro" id="IPR000270">
    <property type="entry name" value="PB1_dom"/>
</dbReference>
<dbReference type="Gene3D" id="1.20.900.10">
    <property type="entry name" value="Dbl homology (DH) domain"/>
    <property type="match status" value="1"/>
</dbReference>
<dbReference type="AlphaFoldDB" id="A0A2T9Z203"/>
<protein>
    <recommendedName>
        <fullName evidence="6">DH domain-containing protein</fullName>
    </recommendedName>
</protein>
<evidence type="ECO:0000259" key="3">
    <source>
        <dbReference type="PROSITE" id="PS51745"/>
    </source>
</evidence>
<proteinExistence type="predicted"/>
<dbReference type="SMART" id="SM00233">
    <property type="entry name" value="PH"/>
    <property type="match status" value="1"/>
</dbReference>
<dbReference type="Gene3D" id="1.10.418.10">
    <property type="entry name" value="Calponin-like domain"/>
    <property type="match status" value="1"/>
</dbReference>
<dbReference type="Pfam" id="PF06395">
    <property type="entry name" value="CDC24"/>
    <property type="match status" value="1"/>
</dbReference>
<dbReference type="Pfam" id="PF00621">
    <property type="entry name" value="RhoGEF"/>
    <property type="match status" value="1"/>
</dbReference>
<reference evidence="4 5" key="1">
    <citation type="journal article" date="2018" name="MBio">
        <title>Comparative Genomics Reveals the Core Gene Toolbox for the Fungus-Insect Symbiosis.</title>
        <authorList>
            <person name="Wang Y."/>
            <person name="Stata M."/>
            <person name="Wang W."/>
            <person name="Stajich J.E."/>
            <person name="White M.M."/>
            <person name="Moncalvo J.M."/>
        </authorList>
    </citation>
    <scope>NUCLEOTIDE SEQUENCE [LARGE SCALE GENOMIC DNA]</scope>
    <source>
        <strain evidence="4 5">AUS-77-4</strain>
    </source>
</reference>
<dbReference type="CDD" id="cd13246">
    <property type="entry name" value="PH_Scd1"/>
    <property type="match status" value="1"/>
</dbReference>
<evidence type="ECO:0000313" key="4">
    <source>
        <dbReference type="EMBL" id="PVU98599.1"/>
    </source>
</evidence>
<dbReference type="PANTHER" id="PTHR47339">
    <property type="entry name" value="CELL DIVISION CONTROL PROTEIN 24"/>
    <property type="match status" value="1"/>
</dbReference>
<feature type="compositionally biased region" description="Polar residues" evidence="1">
    <location>
        <begin position="444"/>
        <end position="455"/>
    </location>
</feature>
<dbReference type="GO" id="GO:0000935">
    <property type="term" value="C:division septum"/>
    <property type="evidence" value="ECO:0007669"/>
    <property type="project" value="TreeGrafter"/>
</dbReference>
<dbReference type="SMART" id="SM00666">
    <property type="entry name" value="PB1"/>
    <property type="match status" value="1"/>
</dbReference>
<dbReference type="CDD" id="cd00160">
    <property type="entry name" value="RhoGEF"/>
    <property type="match status" value="1"/>
</dbReference>
<evidence type="ECO:0000256" key="1">
    <source>
        <dbReference type="SAM" id="MobiDB-lite"/>
    </source>
</evidence>
<dbReference type="InterPro" id="IPR053793">
    <property type="entry name" value="PB1-like"/>
</dbReference>
<feature type="domain" description="PB1" evidence="3">
    <location>
        <begin position="689"/>
        <end position="785"/>
    </location>
</feature>
<keyword evidence="5" id="KW-1185">Reference proteome</keyword>
<evidence type="ECO:0000259" key="2">
    <source>
        <dbReference type="PROSITE" id="PS50010"/>
    </source>
</evidence>
<dbReference type="InterPro" id="IPR000219">
    <property type="entry name" value="DH_dom"/>
</dbReference>
<dbReference type="Gene3D" id="2.30.29.30">
    <property type="entry name" value="Pleckstrin-homology domain (PH domain)/Phosphotyrosine-binding domain (PTB)"/>
    <property type="match status" value="1"/>
</dbReference>
<dbReference type="Pfam" id="PF15411">
    <property type="entry name" value="PH_10"/>
    <property type="match status" value="1"/>
</dbReference>
<dbReference type="SUPFAM" id="SSF48065">
    <property type="entry name" value="DBL homology domain (DH-domain)"/>
    <property type="match status" value="1"/>
</dbReference>
<dbReference type="SMART" id="SM00325">
    <property type="entry name" value="RhoGEF"/>
    <property type="match status" value="1"/>
</dbReference>
<organism evidence="4 5">
    <name type="scientific">Furculomyces boomerangus</name>
    <dbReference type="NCBI Taxonomy" id="61424"/>
    <lineage>
        <taxon>Eukaryota</taxon>
        <taxon>Fungi</taxon>
        <taxon>Fungi incertae sedis</taxon>
        <taxon>Zoopagomycota</taxon>
        <taxon>Kickxellomycotina</taxon>
        <taxon>Harpellomycetes</taxon>
        <taxon>Harpellales</taxon>
        <taxon>Harpellaceae</taxon>
        <taxon>Furculomyces</taxon>
    </lineage>
</organism>
<dbReference type="InterPro" id="IPR010481">
    <property type="entry name" value="Cdc24/Scd1_N"/>
</dbReference>
<dbReference type="InterPro" id="IPR001849">
    <property type="entry name" value="PH_domain"/>
</dbReference>
<accession>A0A2T9Z203</accession>
<dbReference type="SUPFAM" id="SSF54277">
    <property type="entry name" value="CAD &amp; PB1 domains"/>
    <property type="match status" value="1"/>
</dbReference>
<dbReference type="GO" id="GO:0043332">
    <property type="term" value="C:mating projection tip"/>
    <property type="evidence" value="ECO:0007669"/>
    <property type="project" value="TreeGrafter"/>
</dbReference>
<dbReference type="PROSITE" id="PS50010">
    <property type="entry name" value="DH_2"/>
    <property type="match status" value="1"/>
</dbReference>
<dbReference type="InterPro" id="IPR035899">
    <property type="entry name" value="DBL_dom_sf"/>
</dbReference>
<sequence>MSLNRGDISGNIEKIQSNNVILNRPAPTTSIYQKSLDLLDKLACIDGLEVYFEDLLTKGQEDEKISRPELYRDPMQLLWEILQQGVSLCVLYNALKPAQPLPVDLTPNSSLNARKKPVYAFLKACKDNNIVQSSDLFTITELFKDDTNSFVKVLKTVGIVIDEVESKGLLGSCKINPPPSNYFMDTHMKDPTDNRERLVREFLNTERKYVQDMETLQAYMVELQSKNIVSNNTLRCMFANLYQLVDFQRRFLIGIEANAPLPPNEQRFGALFASMEEGFSVYEPYCANYDRANQLTIAQGTALSKLGHIIEPHYELPSMLIKPIQRICKYPLLVKAMLKLTDKESPAYTDLEEGYLISTRITDRVNDARNREMNMDVVRSLEERIDDWKGYSLATFGELCLHDSFVMSTSNTSRELQIYLFEKILICCKEITDRDRRKSKGNPVHSSGPNGTIGSSAGKGSLKLIGRIFLHSIHRVSNSTKLNVPMLTVYWRDIFLESFNLKCRSEDQLVKWKTTIEKLISVNKEKNIRSRDIDSDQTLNQNNVSPSNNPSSHLESYESDEDQTKNLGLINGAMNRLSEGVLLNHAKSNSYDLANRKTFDTYESSSKLGFKNHGMMGLPPVPNQVTPGEFSNDYLGSNGQQRLPFLSRTMSNASDTSQSEYTMYSAQIPTITEGENGRSIVPNQQTNRPFKIKVHFGSDIYVLAVKSNISFMSLLDKVERKVKLCAAPNLILTSSNTTQNTGSSLGIRMRYMDEDGDLVLVAGDEDVQLAFESASMAIRENSHSTMITLNLYVALP</sequence>
<dbReference type="EMBL" id="MBFT01000073">
    <property type="protein sequence ID" value="PVU98599.1"/>
    <property type="molecule type" value="Genomic_DNA"/>
</dbReference>
<dbReference type="PROSITE" id="PS51745">
    <property type="entry name" value="PB1"/>
    <property type="match status" value="1"/>
</dbReference>
<dbReference type="PANTHER" id="PTHR47339:SF1">
    <property type="entry name" value="CELL DIVISION CONTROL PROTEIN 24"/>
    <property type="match status" value="1"/>
</dbReference>
<feature type="region of interest" description="Disordered" evidence="1">
    <location>
        <begin position="531"/>
        <end position="561"/>
    </location>
</feature>
<dbReference type="InterPro" id="IPR053026">
    <property type="entry name" value="CDC42_GEF"/>
</dbReference>
<name>A0A2T9Z203_9FUNG</name>
<dbReference type="GO" id="GO:0005085">
    <property type="term" value="F:guanyl-nucleotide exchange factor activity"/>
    <property type="evidence" value="ECO:0007669"/>
    <property type="project" value="InterPro"/>
</dbReference>
<dbReference type="GO" id="GO:0005634">
    <property type="term" value="C:nucleus"/>
    <property type="evidence" value="ECO:0007669"/>
    <property type="project" value="TreeGrafter"/>
</dbReference>
<dbReference type="SUPFAM" id="SSF47576">
    <property type="entry name" value="Calponin-homology domain, CH-domain"/>
    <property type="match status" value="1"/>
</dbReference>
<dbReference type="GO" id="GO:0031106">
    <property type="term" value="P:septin ring organization"/>
    <property type="evidence" value="ECO:0007669"/>
    <property type="project" value="TreeGrafter"/>
</dbReference>
<dbReference type="SUPFAM" id="SSF50729">
    <property type="entry name" value="PH domain-like"/>
    <property type="match status" value="1"/>
</dbReference>